<accession>A0A3E4KIJ9</accession>
<comment type="caution">
    <text evidence="1">The sequence shown here is derived from an EMBL/GenBank/DDBJ whole genome shotgun (WGS) entry which is preliminary data.</text>
</comment>
<dbReference type="EMBL" id="QRXI01000055">
    <property type="protein sequence ID" value="RGT86065.1"/>
    <property type="molecule type" value="Genomic_DNA"/>
</dbReference>
<protein>
    <submittedName>
        <fullName evidence="1">Uncharacterized protein</fullName>
    </submittedName>
</protein>
<evidence type="ECO:0000313" key="2">
    <source>
        <dbReference type="Proteomes" id="UP000283833"/>
    </source>
</evidence>
<gene>
    <name evidence="1" type="ORF">DWX04_21790</name>
</gene>
<name>A0A3E4KIJ9_PHOVU</name>
<dbReference type="RefSeq" id="WP_117697046.1">
    <property type="nucleotide sequence ID" value="NZ_QRXI01000055.1"/>
</dbReference>
<organism evidence="1 2">
    <name type="scientific">Phocaeicola vulgatus</name>
    <name type="common">Bacteroides vulgatus</name>
    <dbReference type="NCBI Taxonomy" id="821"/>
    <lineage>
        <taxon>Bacteria</taxon>
        <taxon>Pseudomonadati</taxon>
        <taxon>Bacteroidota</taxon>
        <taxon>Bacteroidia</taxon>
        <taxon>Bacteroidales</taxon>
        <taxon>Bacteroidaceae</taxon>
        <taxon>Phocaeicola</taxon>
    </lineage>
</organism>
<dbReference type="Proteomes" id="UP000283833">
    <property type="component" value="Unassembled WGS sequence"/>
</dbReference>
<reference evidence="1 2" key="1">
    <citation type="submission" date="2018-08" db="EMBL/GenBank/DDBJ databases">
        <title>A genome reference for cultivated species of the human gut microbiota.</title>
        <authorList>
            <person name="Zou Y."/>
            <person name="Xue W."/>
            <person name="Luo G."/>
        </authorList>
    </citation>
    <scope>NUCLEOTIDE SEQUENCE [LARGE SCALE GENOMIC DNA]</scope>
    <source>
        <strain evidence="1 2">AF18-14</strain>
    </source>
</reference>
<sequence length="143" mass="16440">MKNHVFIAGGAVCNINQSKEEIEETVNIELEETTSGLVKFEYQKIADNEIVLIYHRTLSYNLDLKEIADCDMAMASGVNITNFYLKPLGDPVIYPLNLRGSRFYSPVLAFIRFYKNLMIMMEERVEDITIGLSEDKLIMKITY</sequence>
<dbReference type="AlphaFoldDB" id="A0A3E4KIJ9"/>
<evidence type="ECO:0000313" key="1">
    <source>
        <dbReference type="EMBL" id="RGT86065.1"/>
    </source>
</evidence>
<proteinExistence type="predicted"/>